<dbReference type="SUPFAM" id="SSF52172">
    <property type="entry name" value="CheY-like"/>
    <property type="match status" value="1"/>
</dbReference>
<comment type="caution">
    <text evidence="4">The sequence shown here is derived from an EMBL/GenBank/DDBJ whole genome shotgun (WGS) entry which is preliminary data.</text>
</comment>
<gene>
    <name evidence="4" type="ORF">TPSD3_12625</name>
</gene>
<evidence type="ECO:0000256" key="1">
    <source>
        <dbReference type="ARBA" id="ARBA00022553"/>
    </source>
</evidence>
<dbReference type="InterPro" id="IPR050595">
    <property type="entry name" value="Bact_response_regulator"/>
</dbReference>
<dbReference type="Proteomes" id="UP000194798">
    <property type="component" value="Unassembled WGS sequence"/>
</dbReference>
<dbReference type="EMBL" id="MSLT01000023">
    <property type="protein sequence ID" value="OUD11985.1"/>
    <property type="molecule type" value="Genomic_DNA"/>
</dbReference>
<feature type="domain" description="Response regulatory" evidence="3">
    <location>
        <begin position="9"/>
        <end position="125"/>
    </location>
</feature>
<evidence type="ECO:0000259" key="3">
    <source>
        <dbReference type="PROSITE" id="PS50110"/>
    </source>
</evidence>
<dbReference type="PROSITE" id="PS50110">
    <property type="entry name" value="RESPONSE_REGULATORY"/>
    <property type="match status" value="1"/>
</dbReference>
<keyword evidence="1 2" id="KW-0597">Phosphoprotein</keyword>
<evidence type="ECO:0000313" key="5">
    <source>
        <dbReference type="Proteomes" id="UP000194798"/>
    </source>
</evidence>
<organism evidence="4 5">
    <name type="scientific">Thioflexithrix psekupsensis</name>
    <dbReference type="NCBI Taxonomy" id="1570016"/>
    <lineage>
        <taxon>Bacteria</taxon>
        <taxon>Pseudomonadati</taxon>
        <taxon>Pseudomonadota</taxon>
        <taxon>Gammaproteobacteria</taxon>
        <taxon>Thiotrichales</taxon>
        <taxon>Thioflexithrix</taxon>
    </lineage>
</organism>
<feature type="modified residue" description="4-aspartylphosphate" evidence="2">
    <location>
        <position position="58"/>
    </location>
</feature>
<accession>A0A251X3Q2</accession>
<dbReference type="InterPro" id="IPR011006">
    <property type="entry name" value="CheY-like_superfamily"/>
</dbReference>
<evidence type="ECO:0000313" key="4">
    <source>
        <dbReference type="EMBL" id="OUD11985.1"/>
    </source>
</evidence>
<dbReference type="Pfam" id="PF00072">
    <property type="entry name" value="Response_reg"/>
    <property type="match status" value="1"/>
</dbReference>
<dbReference type="Gene3D" id="3.40.50.2300">
    <property type="match status" value="1"/>
</dbReference>
<proteinExistence type="predicted"/>
<reference evidence="4 5" key="1">
    <citation type="submission" date="2016-12" db="EMBL/GenBank/DDBJ databases">
        <title>Thioflexothrix psekupsii D3 genome sequencing and assembly.</title>
        <authorList>
            <person name="Fomenkov A."/>
            <person name="Vincze T."/>
            <person name="Grabovich M."/>
            <person name="Anton B.P."/>
            <person name="Dubinina G."/>
            <person name="Orlova M."/>
            <person name="Belousova E."/>
            <person name="Roberts R.J."/>
        </authorList>
    </citation>
    <scope>NUCLEOTIDE SEQUENCE [LARGE SCALE GENOMIC DNA]</scope>
    <source>
        <strain evidence="4">D3</strain>
    </source>
</reference>
<sequence>MSETDNLPTIIVVDDSATSISLYQFSVEPLPVRFIGFKSPAEALPFLQEHTPALIFLDIIMPGMDGLTFLRHLRTLPHQKETPVIMVTSKDYAQDRYIARQLGALDFVIKPLRFKEIRDLVCHYTDIPSIDEPSKPQ</sequence>
<name>A0A251X3Q2_9GAMM</name>
<dbReference type="GO" id="GO:0000160">
    <property type="term" value="P:phosphorelay signal transduction system"/>
    <property type="evidence" value="ECO:0007669"/>
    <property type="project" value="InterPro"/>
</dbReference>
<protein>
    <recommendedName>
        <fullName evidence="3">Response regulatory domain-containing protein</fullName>
    </recommendedName>
</protein>
<dbReference type="PANTHER" id="PTHR44591">
    <property type="entry name" value="STRESS RESPONSE REGULATOR PROTEIN 1"/>
    <property type="match status" value="1"/>
</dbReference>
<dbReference type="AlphaFoldDB" id="A0A251X3Q2"/>
<dbReference type="InterPro" id="IPR001789">
    <property type="entry name" value="Sig_transdc_resp-reg_receiver"/>
</dbReference>
<dbReference type="SMART" id="SM00448">
    <property type="entry name" value="REC"/>
    <property type="match status" value="1"/>
</dbReference>
<dbReference type="RefSeq" id="WP_086488900.1">
    <property type="nucleotide sequence ID" value="NZ_MSLT01000023.1"/>
</dbReference>
<evidence type="ECO:0000256" key="2">
    <source>
        <dbReference type="PROSITE-ProRule" id="PRU00169"/>
    </source>
</evidence>
<keyword evidence="5" id="KW-1185">Reference proteome</keyword>
<dbReference type="PANTHER" id="PTHR44591:SF3">
    <property type="entry name" value="RESPONSE REGULATORY DOMAIN-CONTAINING PROTEIN"/>
    <property type="match status" value="1"/>
</dbReference>
<dbReference type="OrthoDB" id="5700660at2"/>